<accession>A0ABQ4MH30</accession>
<sequence>MSLTLTEAAKLSQDMLQRGVIQTFAESSAFLEMLPQMDIQGNAYAYNLEGELPGVAFRGVNESYTESTGIINPKTERLYIAGGDLDIDTYIVKTQSDKNDQRAIQTAMKVKALSLALTKQYFNGDSAVDPKGFDGLKTRITGDQVISAGTNGGVLTIAMLDELVDAIEGEASALFCSKAMRREIKKLLQNHSGYSESALDAFGRPIITYGGVPIRVIEKDNVGAEILGFNETQGTANDTGSIYAVRFGAGDAVSGLQSGIMDVRDLGELQDKPAFRTRVEWFAGMAVFNARTAARLKGIKKSA</sequence>
<dbReference type="InterPro" id="IPR048813">
    <property type="entry name" value="GP7-like"/>
</dbReference>
<gene>
    <name evidence="1" type="ORF">J42TS3_42890</name>
</gene>
<dbReference type="Pfam" id="PF20911">
    <property type="entry name" value="GP7"/>
    <property type="match status" value="1"/>
</dbReference>
<keyword evidence="2" id="KW-1185">Reference proteome</keyword>
<evidence type="ECO:0000313" key="1">
    <source>
        <dbReference type="EMBL" id="GIP55254.1"/>
    </source>
</evidence>
<dbReference type="NCBIfam" id="NF045672">
    <property type="entry name" value="MCP_gp7_epsi_15"/>
    <property type="match status" value="1"/>
</dbReference>
<comment type="caution">
    <text evidence="1">The sequence shown here is derived from an EMBL/GenBank/DDBJ whole genome shotgun (WGS) entry which is preliminary data.</text>
</comment>
<reference evidence="1 2" key="1">
    <citation type="submission" date="2021-03" db="EMBL/GenBank/DDBJ databases">
        <title>Antimicrobial resistance genes in bacteria isolated from Japanese honey, and their potential for conferring macrolide and lincosamide resistance in the American foulbrood pathogen Paenibacillus larvae.</title>
        <authorList>
            <person name="Okamoto M."/>
            <person name="Kumagai M."/>
            <person name="Kanamori H."/>
            <person name="Takamatsu D."/>
        </authorList>
    </citation>
    <scope>NUCLEOTIDE SEQUENCE [LARGE SCALE GENOMIC DNA]</scope>
    <source>
        <strain evidence="1 2">J42TS3</strain>
    </source>
</reference>
<dbReference type="Proteomes" id="UP000679992">
    <property type="component" value="Unassembled WGS sequence"/>
</dbReference>
<proteinExistence type="predicted"/>
<organism evidence="1 2">
    <name type="scientific">Paenibacillus vini</name>
    <dbReference type="NCBI Taxonomy" id="1476024"/>
    <lineage>
        <taxon>Bacteria</taxon>
        <taxon>Bacillati</taxon>
        <taxon>Bacillota</taxon>
        <taxon>Bacilli</taxon>
        <taxon>Bacillales</taxon>
        <taxon>Paenibacillaceae</taxon>
        <taxon>Paenibacillus</taxon>
    </lineage>
</organism>
<dbReference type="SUPFAM" id="SSF56563">
    <property type="entry name" value="Major capsid protein gp5"/>
    <property type="match status" value="1"/>
</dbReference>
<dbReference type="EMBL" id="BOSL01000017">
    <property type="protein sequence ID" value="GIP55254.1"/>
    <property type="molecule type" value="Genomic_DNA"/>
</dbReference>
<evidence type="ECO:0000313" key="2">
    <source>
        <dbReference type="Proteomes" id="UP000679992"/>
    </source>
</evidence>
<protein>
    <recommendedName>
        <fullName evidence="3">Major capsid protein</fullName>
    </recommendedName>
</protein>
<evidence type="ECO:0008006" key="3">
    <source>
        <dbReference type="Google" id="ProtNLM"/>
    </source>
</evidence>
<name>A0ABQ4MH30_9BACL</name>
<dbReference type="RefSeq" id="WP_213656276.1">
    <property type="nucleotide sequence ID" value="NZ_BOSL01000017.1"/>
</dbReference>